<proteinExistence type="predicted"/>
<dbReference type="InterPro" id="IPR049069">
    <property type="entry name" value="MRB1590-like_C"/>
</dbReference>
<dbReference type="InterPro" id="IPR046833">
    <property type="entry name" value="ABC_N"/>
</dbReference>
<protein>
    <submittedName>
        <fullName evidence="4">Isopentenyl-diphosphate delta-isomerase</fullName>
        <ecNumber evidence="4">5.3.3.2</ecNumber>
    </submittedName>
</protein>
<reference evidence="4 5" key="2">
    <citation type="journal article" date="2010" name="J. Bacteriol.">
        <title>Genome sequence of the polysaccharide-degrading, thermophilic anaerobe Spirochaeta thermophila DSM 6192.</title>
        <authorList>
            <person name="Angelov A."/>
            <person name="Liebl S."/>
            <person name="Ballschmiter M."/>
            <person name="Bomeke M."/>
            <person name="Lehmann R."/>
            <person name="Liesegang H."/>
            <person name="Daniel R."/>
            <person name="Liebl W."/>
        </authorList>
    </citation>
    <scope>NUCLEOTIDE SEQUENCE [LARGE SCALE GENOMIC DNA]</scope>
    <source>
        <strain evidence="5">ATCC 49972 / DSM 6192 / RI 19.B1</strain>
    </source>
</reference>
<dbReference type="KEGG" id="sta:STHERM_c03590"/>
<keyword evidence="4" id="KW-0413">Isomerase</keyword>
<dbReference type="InterPro" id="IPR019195">
    <property type="entry name" value="ABC_ATPase_put"/>
</dbReference>
<evidence type="ECO:0000259" key="2">
    <source>
        <dbReference type="Pfam" id="PF20446"/>
    </source>
</evidence>
<dbReference type="EMBL" id="CP001698">
    <property type="protein sequence ID" value="ADN01332.1"/>
    <property type="molecule type" value="Genomic_DNA"/>
</dbReference>
<reference key="1">
    <citation type="submission" date="2009-08" db="EMBL/GenBank/DDBJ databases">
        <title>The genome sequence of Spirochaeta thermophila DSM6192.</title>
        <authorList>
            <person name="Angelov A."/>
            <person name="Mientus M."/>
            <person name="Wittenberg S."/>
            <person name="Lehmann R."/>
            <person name="Liesegang H."/>
            <person name="Daniel R."/>
            <person name="Liebl W."/>
        </authorList>
    </citation>
    <scope>NUCLEOTIDE SEQUENCE</scope>
    <source>
        <strain>DSM 6192</strain>
    </source>
</reference>
<evidence type="ECO:0000313" key="4">
    <source>
        <dbReference type="EMBL" id="ADN01332.1"/>
    </source>
</evidence>
<dbReference type="AlphaFoldDB" id="E0RPD8"/>
<dbReference type="GO" id="GO:0004452">
    <property type="term" value="F:isopentenyl-diphosphate delta-isomerase activity"/>
    <property type="evidence" value="ECO:0007669"/>
    <property type="project" value="UniProtKB-EC"/>
</dbReference>
<dbReference type="EC" id="5.3.3.2" evidence="4"/>
<feature type="domain" description="ATPase of the ABC class N-terminal" evidence="2">
    <location>
        <begin position="5"/>
        <end position="162"/>
    </location>
</feature>
<dbReference type="Pfam" id="PF21117">
    <property type="entry name" value="MRB1590_C"/>
    <property type="match status" value="1"/>
</dbReference>
<dbReference type="PANTHER" id="PTHR38149">
    <property type="entry name" value="ATPASE"/>
    <property type="match status" value="1"/>
</dbReference>
<dbReference type="Pfam" id="PF09818">
    <property type="entry name" value="ABC_ATPase"/>
    <property type="match status" value="1"/>
</dbReference>
<dbReference type="Pfam" id="PF20446">
    <property type="entry name" value="ABC_N"/>
    <property type="match status" value="1"/>
</dbReference>
<gene>
    <name evidence="4" type="ordered locus">STHERM_c03590</name>
</gene>
<dbReference type="PANTHER" id="PTHR38149:SF1">
    <property type="entry name" value="ATPASE"/>
    <property type="match status" value="1"/>
</dbReference>
<dbReference type="InterPro" id="IPR027417">
    <property type="entry name" value="P-loop_NTPase"/>
</dbReference>
<accession>E0RPD8</accession>
<organism evidence="4 5">
    <name type="scientific">Winmispira thermophila (strain ATCC 49972 / DSM 6192 / RI 19.B1)</name>
    <name type="common">Spirochaeta thermophila</name>
    <dbReference type="NCBI Taxonomy" id="665571"/>
    <lineage>
        <taxon>Bacteria</taxon>
        <taxon>Pseudomonadati</taxon>
        <taxon>Spirochaetota</taxon>
        <taxon>Spirochaetia</taxon>
        <taxon>Winmispirales</taxon>
        <taxon>Winmispiraceae</taxon>
        <taxon>Winmispira</taxon>
    </lineage>
</organism>
<evidence type="ECO:0000259" key="1">
    <source>
        <dbReference type="Pfam" id="PF09818"/>
    </source>
</evidence>
<sequence>MQRAEALKEILRRIDGAGYKAYKDIEGAYDFDDFVLVIDHVQGDPFAAPSRVRVRIPQRVAGFPEAAYRPKSREIALRDYITRVFAREAGRFQRPRATGKSGVISIDRPGQEILERTSCFVNDREVELRFTVGLPAFGRRIAGRIAQEMFFEDIPALVRRAGLYRSIQGRSLVEHLKTNEDADALRAELSKAGIVAFVADGAILPRESGVSQKPLSAGTVVPFESPPSLRLEFTLPNRGKITGMGIPHGVTLIVGGGYHGKSTLLNALEMGVYNHIPGDGREFCVTIPEAVKIRAEDGRRIEKVDISPFISHLPFGKDTTSFSTEDASGSTSQAANIIEALEAGARLLFIDEDTSATNFMIRDHRMQELVSKDHEPITPFIDKVRLLLRDYGVSTVMVIGGSGDYFDVADRVVCLIEYRPYEVTAKAKEIAQRYRTDRRPEGGDRFGRITPRAPLSESFDPSKGKREVKISPKGLTSIHFGTHEIDLGAVEQLASVSQTRAIGDAIYYATRYMDGRRALAEILDRVMEDVAREGLDVLSPFPVGDYAAFRRFELAAAIDRLRTLKVRQLRESS</sequence>
<evidence type="ECO:0000313" key="5">
    <source>
        <dbReference type="Proteomes" id="UP000001296"/>
    </source>
</evidence>
<dbReference type="PaxDb" id="665571-STHERM_c03590"/>
<dbReference type="eggNOG" id="COG3044">
    <property type="taxonomic scope" value="Bacteria"/>
</dbReference>
<feature type="domain" description="MRB1590-like C-terminal" evidence="3">
    <location>
        <begin position="469"/>
        <end position="567"/>
    </location>
</feature>
<evidence type="ECO:0000259" key="3">
    <source>
        <dbReference type="Pfam" id="PF21117"/>
    </source>
</evidence>
<name>E0RPD8_WINT6</name>
<dbReference type="RefSeq" id="WP_013313173.1">
    <property type="nucleotide sequence ID" value="NC_014484.1"/>
</dbReference>
<dbReference type="Proteomes" id="UP000001296">
    <property type="component" value="Chromosome"/>
</dbReference>
<dbReference type="SUPFAM" id="SSF52540">
    <property type="entry name" value="P-loop containing nucleoside triphosphate hydrolases"/>
    <property type="match status" value="1"/>
</dbReference>
<dbReference type="HOGENOM" id="CLU_021720_2_0_12"/>
<dbReference type="InterPro" id="IPR046834">
    <property type="entry name" value="ABC_ATPase_C"/>
</dbReference>
<feature type="domain" description="ATPase of the ABC class C-terminal" evidence="1">
    <location>
        <begin position="170"/>
        <end position="451"/>
    </location>
</feature>